<dbReference type="AlphaFoldDB" id="A0A4C1U1N6"/>
<protein>
    <submittedName>
        <fullName evidence="2">Uncharacterized protein</fullName>
    </submittedName>
</protein>
<organism evidence="2 3">
    <name type="scientific">Eumeta variegata</name>
    <name type="common">Bagworm moth</name>
    <name type="synonym">Eumeta japonica</name>
    <dbReference type="NCBI Taxonomy" id="151549"/>
    <lineage>
        <taxon>Eukaryota</taxon>
        <taxon>Metazoa</taxon>
        <taxon>Ecdysozoa</taxon>
        <taxon>Arthropoda</taxon>
        <taxon>Hexapoda</taxon>
        <taxon>Insecta</taxon>
        <taxon>Pterygota</taxon>
        <taxon>Neoptera</taxon>
        <taxon>Endopterygota</taxon>
        <taxon>Lepidoptera</taxon>
        <taxon>Glossata</taxon>
        <taxon>Ditrysia</taxon>
        <taxon>Tineoidea</taxon>
        <taxon>Psychidae</taxon>
        <taxon>Oiketicinae</taxon>
        <taxon>Eumeta</taxon>
    </lineage>
</organism>
<keyword evidence="3" id="KW-1185">Reference proteome</keyword>
<sequence>MHVLLRSRIYDRESRLVDLRTRRLPRSRLPATAAGRIFIYGWTHTAFRRFSLPPVTHEFSPQPVISGPGPQTGGRDRHDAIVLPRAVAGRAFHAREVVRSVGKGRGATTRVALMGALRIPGAKRAHEGRDAGSLHAGGALPETISS</sequence>
<comment type="caution">
    <text evidence="2">The sequence shown here is derived from an EMBL/GenBank/DDBJ whole genome shotgun (WGS) entry which is preliminary data.</text>
</comment>
<gene>
    <name evidence="2" type="ORF">EVAR_82094_1</name>
</gene>
<name>A0A4C1U1N6_EUMVA</name>
<evidence type="ECO:0000313" key="2">
    <source>
        <dbReference type="EMBL" id="GBP20221.1"/>
    </source>
</evidence>
<proteinExistence type="predicted"/>
<accession>A0A4C1U1N6</accession>
<evidence type="ECO:0000313" key="3">
    <source>
        <dbReference type="Proteomes" id="UP000299102"/>
    </source>
</evidence>
<feature type="region of interest" description="Disordered" evidence="1">
    <location>
        <begin position="124"/>
        <end position="146"/>
    </location>
</feature>
<reference evidence="2 3" key="1">
    <citation type="journal article" date="2019" name="Commun. Biol.">
        <title>The bagworm genome reveals a unique fibroin gene that provides high tensile strength.</title>
        <authorList>
            <person name="Kono N."/>
            <person name="Nakamura H."/>
            <person name="Ohtoshi R."/>
            <person name="Tomita M."/>
            <person name="Numata K."/>
            <person name="Arakawa K."/>
        </authorList>
    </citation>
    <scope>NUCLEOTIDE SEQUENCE [LARGE SCALE GENOMIC DNA]</scope>
</reference>
<evidence type="ECO:0000256" key="1">
    <source>
        <dbReference type="SAM" id="MobiDB-lite"/>
    </source>
</evidence>
<dbReference type="EMBL" id="BGZK01000116">
    <property type="protein sequence ID" value="GBP20221.1"/>
    <property type="molecule type" value="Genomic_DNA"/>
</dbReference>
<dbReference type="Proteomes" id="UP000299102">
    <property type="component" value="Unassembled WGS sequence"/>
</dbReference>